<accession>A0ABN2XS24</accession>
<dbReference type="InterPro" id="IPR015856">
    <property type="entry name" value="ABC_transpr_CbiO/EcfA_su"/>
</dbReference>
<evidence type="ECO:0000313" key="7">
    <source>
        <dbReference type="Proteomes" id="UP001500166"/>
    </source>
</evidence>
<comment type="similarity">
    <text evidence="1">Belongs to the ABC transporter superfamily.</text>
</comment>
<dbReference type="Proteomes" id="UP001500166">
    <property type="component" value="Unassembled WGS sequence"/>
</dbReference>
<keyword evidence="4 6" id="KW-0067">ATP-binding</keyword>
<reference evidence="6 7" key="1">
    <citation type="journal article" date="2019" name="Int. J. Syst. Evol. Microbiol.">
        <title>The Global Catalogue of Microorganisms (GCM) 10K type strain sequencing project: providing services to taxonomists for standard genome sequencing and annotation.</title>
        <authorList>
            <consortium name="The Broad Institute Genomics Platform"/>
            <consortium name="The Broad Institute Genome Sequencing Center for Infectious Disease"/>
            <person name="Wu L."/>
            <person name="Ma J."/>
        </authorList>
    </citation>
    <scope>NUCLEOTIDE SEQUENCE [LARGE SCALE GENOMIC DNA]</scope>
    <source>
        <strain evidence="6 7">JCM 15914</strain>
    </source>
</reference>
<organism evidence="6 7">
    <name type="scientific">Kocuria atrinae</name>
    <dbReference type="NCBI Taxonomy" id="592377"/>
    <lineage>
        <taxon>Bacteria</taxon>
        <taxon>Bacillati</taxon>
        <taxon>Actinomycetota</taxon>
        <taxon>Actinomycetes</taxon>
        <taxon>Micrococcales</taxon>
        <taxon>Micrococcaceae</taxon>
        <taxon>Kocuria</taxon>
    </lineage>
</organism>
<dbReference type="GO" id="GO:0005524">
    <property type="term" value="F:ATP binding"/>
    <property type="evidence" value="ECO:0007669"/>
    <property type="project" value="UniProtKB-KW"/>
</dbReference>
<keyword evidence="2" id="KW-0813">Transport</keyword>
<dbReference type="EMBL" id="BAAAQA010000015">
    <property type="protein sequence ID" value="GAA2116592.1"/>
    <property type="molecule type" value="Genomic_DNA"/>
</dbReference>
<dbReference type="InterPro" id="IPR003439">
    <property type="entry name" value="ABC_transporter-like_ATP-bd"/>
</dbReference>
<proteinExistence type="inferred from homology"/>
<keyword evidence="3" id="KW-0547">Nucleotide-binding</keyword>
<name>A0ABN2XS24_9MICC</name>
<dbReference type="PANTHER" id="PTHR43553:SF24">
    <property type="entry name" value="ENERGY-COUPLING FACTOR TRANSPORTER ATP-BINDING PROTEIN ECFA1"/>
    <property type="match status" value="1"/>
</dbReference>
<protein>
    <submittedName>
        <fullName evidence="6">Energy-coupling factor ABC transporter ATP-binding protein</fullName>
    </submittedName>
</protein>
<gene>
    <name evidence="6" type="ORF">GCM10009824_15420</name>
</gene>
<dbReference type="CDD" id="cd03225">
    <property type="entry name" value="ABC_cobalt_CbiO_domain1"/>
    <property type="match status" value="1"/>
</dbReference>
<dbReference type="InterPro" id="IPR017871">
    <property type="entry name" value="ABC_transporter-like_CS"/>
</dbReference>
<dbReference type="InterPro" id="IPR027417">
    <property type="entry name" value="P-loop_NTPase"/>
</dbReference>
<dbReference type="SUPFAM" id="SSF52540">
    <property type="entry name" value="P-loop containing nucleoside triphosphate hydrolases"/>
    <property type="match status" value="1"/>
</dbReference>
<dbReference type="PROSITE" id="PS50893">
    <property type="entry name" value="ABC_TRANSPORTER_2"/>
    <property type="match status" value="1"/>
</dbReference>
<dbReference type="SMART" id="SM00382">
    <property type="entry name" value="AAA"/>
    <property type="match status" value="1"/>
</dbReference>
<evidence type="ECO:0000256" key="4">
    <source>
        <dbReference type="ARBA" id="ARBA00022840"/>
    </source>
</evidence>
<keyword evidence="7" id="KW-1185">Reference proteome</keyword>
<dbReference type="InterPro" id="IPR003593">
    <property type="entry name" value="AAA+_ATPase"/>
</dbReference>
<dbReference type="PROSITE" id="PS00211">
    <property type="entry name" value="ABC_TRANSPORTER_1"/>
    <property type="match status" value="1"/>
</dbReference>
<evidence type="ECO:0000256" key="1">
    <source>
        <dbReference type="ARBA" id="ARBA00005417"/>
    </source>
</evidence>
<dbReference type="PANTHER" id="PTHR43553">
    <property type="entry name" value="HEAVY METAL TRANSPORTER"/>
    <property type="match status" value="1"/>
</dbReference>
<comment type="caution">
    <text evidence="6">The sequence shown here is derived from an EMBL/GenBank/DDBJ whole genome shotgun (WGS) entry which is preliminary data.</text>
</comment>
<evidence type="ECO:0000256" key="2">
    <source>
        <dbReference type="ARBA" id="ARBA00022448"/>
    </source>
</evidence>
<evidence type="ECO:0000313" key="6">
    <source>
        <dbReference type="EMBL" id="GAA2116592.1"/>
    </source>
</evidence>
<evidence type="ECO:0000256" key="3">
    <source>
        <dbReference type="ARBA" id="ARBA00022741"/>
    </source>
</evidence>
<dbReference type="Gene3D" id="3.40.50.300">
    <property type="entry name" value="P-loop containing nucleotide triphosphate hydrolases"/>
    <property type="match status" value="1"/>
</dbReference>
<evidence type="ECO:0000259" key="5">
    <source>
        <dbReference type="PROSITE" id="PS50893"/>
    </source>
</evidence>
<feature type="domain" description="ABC transporter" evidence="5">
    <location>
        <begin position="22"/>
        <end position="252"/>
    </location>
</feature>
<dbReference type="InterPro" id="IPR050095">
    <property type="entry name" value="ECF_ABC_transporter_ATP-bd"/>
</dbReference>
<dbReference type="Pfam" id="PF00005">
    <property type="entry name" value="ABC_tran"/>
    <property type="match status" value="1"/>
</dbReference>
<sequence length="257" mass="28300">MARQSGSSRYDPLVPEASPGSLYCANVTLTVDSPTGPFTVLDRVSCEFREPRTAVIGLNGSGKSTLLRLFNALVVPQSGVVRVNSIDPVAFPREARAAVGFVFTDPASQILMPTPIEDIELSLRRRVPDRRERTEKAREWLVRMGLEHRAHHSVFDLSGGERQLVALSAVLAAEPQVLILDEPTTLLDLRNQLKLIDLLDNLGQQQLISTHDLDLAATAQHVAVVHESQIIAQGPPAEMIPQYKNWCANGFPDWQSL</sequence>
<dbReference type="RefSeq" id="WP_344224412.1">
    <property type="nucleotide sequence ID" value="NZ_BAAAQA010000015.1"/>
</dbReference>